<gene>
    <name evidence="1" type="ORF">L6164_022449</name>
</gene>
<evidence type="ECO:0000313" key="2">
    <source>
        <dbReference type="Proteomes" id="UP000828941"/>
    </source>
</evidence>
<proteinExistence type="predicted"/>
<organism evidence="1 2">
    <name type="scientific">Bauhinia variegata</name>
    <name type="common">Purple orchid tree</name>
    <name type="synonym">Phanera variegata</name>
    <dbReference type="NCBI Taxonomy" id="167791"/>
    <lineage>
        <taxon>Eukaryota</taxon>
        <taxon>Viridiplantae</taxon>
        <taxon>Streptophyta</taxon>
        <taxon>Embryophyta</taxon>
        <taxon>Tracheophyta</taxon>
        <taxon>Spermatophyta</taxon>
        <taxon>Magnoliopsida</taxon>
        <taxon>eudicotyledons</taxon>
        <taxon>Gunneridae</taxon>
        <taxon>Pentapetalae</taxon>
        <taxon>rosids</taxon>
        <taxon>fabids</taxon>
        <taxon>Fabales</taxon>
        <taxon>Fabaceae</taxon>
        <taxon>Cercidoideae</taxon>
        <taxon>Cercideae</taxon>
        <taxon>Bauhiniinae</taxon>
        <taxon>Bauhinia</taxon>
    </lineage>
</organism>
<comment type="caution">
    <text evidence="1">The sequence shown here is derived from an EMBL/GenBank/DDBJ whole genome shotgun (WGS) entry which is preliminary data.</text>
</comment>
<dbReference type="Proteomes" id="UP000828941">
    <property type="component" value="Chromosome 9"/>
</dbReference>
<sequence length="143" mass="15710">MALVDVAKSCIDSIRQVAEHIEGAIVYLDAGATESFRFLGPYPVLLELGTRAICSLENTSSLDAFNSCVSYVAKATSRLLSDAHRYILRCLSTHQVVDHCIVFTSISEVAYSAFPDSPLGPDAYHEYESLLVQDYEELIKKSG</sequence>
<evidence type="ECO:0000313" key="1">
    <source>
        <dbReference type="EMBL" id="KAI4322785.1"/>
    </source>
</evidence>
<protein>
    <submittedName>
        <fullName evidence="1">Uncharacterized protein</fullName>
    </submittedName>
</protein>
<accession>A0ACB9MG66</accession>
<reference evidence="1 2" key="1">
    <citation type="journal article" date="2022" name="DNA Res.">
        <title>Chromosomal-level genome assembly of the orchid tree Bauhinia variegata (Leguminosae; Cercidoideae) supports the allotetraploid origin hypothesis of Bauhinia.</title>
        <authorList>
            <person name="Zhong Y."/>
            <person name="Chen Y."/>
            <person name="Zheng D."/>
            <person name="Pang J."/>
            <person name="Liu Y."/>
            <person name="Luo S."/>
            <person name="Meng S."/>
            <person name="Qian L."/>
            <person name="Wei D."/>
            <person name="Dai S."/>
            <person name="Zhou R."/>
        </authorList>
    </citation>
    <scope>NUCLEOTIDE SEQUENCE [LARGE SCALE GENOMIC DNA]</scope>
    <source>
        <strain evidence="1">BV-YZ2020</strain>
    </source>
</reference>
<keyword evidence="2" id="KW-1185">Reference proteome</keyword>
<dbReference type="EMBL" id="CM039434">
    <property type="protein sequence ID" value="KAI4322785.1"/>
    <property type="molecule type" value="Genomic_DNA"/>
</dbReference>
<name>A0ACB9MG66_BAUVA</name>